<dbReference type="OrthoDB" id="8337100at2"/>
<keyword evidence="3" id="KW-1185">Reference proteome</keyword>
<dbReference type="EMBL" id="CP043498">
    <property type="protein sequence ID" value="QFY59127.1"/>
    <property type="molecule type" value="Genomic_DNA"/>
</dbReference>
<dbReference type="Proteomes" id="UP000326881">
    <property type="component" value="Chromosome"/>
</dbReference>
<dbReference type="Pfam" id="PF00582">
    <property type="entry name" value="Usp"/>
    <property type="match status" value="1"/>
</dbReference>
<evidence type="ECO:0000313" key="3">
    <source>
        <dbReference type="Proteomes" id="UP000326881"/>
    </source>
</evidence>
<sequence length="295" mass="32680">MFTMRLRQQQPDRSPEGMQYVEPRLARADVLALLSDPACAHSCLEMAEQAAHSINGSMGAAHLGTRPVGMITAPEEIDLMVLREISEGSSRERFEHVSKVFRAWRRNSPERRTLPMGDYSGDMERCMAREVHDSSIVVAAYHGNLDARDAFYDLIFNEQKLVLVPPRGGYSGNLLRHVVIAWKPQNHAQRAVIASRQWLAAAERVTILCVNDTPAAVSQNKAKDLMAEIGIGAEIVAVNSGGRSVGETILDFACAENASCLLLGAFKHSYFLELLLGRVTRYLLQNAPMPLLMKH</sequence>
<evidence type="ECO:0000313" key="2">
    <source>
        <dbReference type="EMBL" id="QFY59127.1"/>
    </source>
</evidence>
<organism evidence="2 3">
    <name type="scientific">Rhizobium grahamii</name>
    <dbReference type="NCBI Taxonomy" id="1120045"/>
    <lineage>
        <taxon>Bacteria</taxon>
        <taxon>Pseudomonadati</taxon>
        <taxon>Pseudomonadota</taxon>
        <taxon>Alphaproteobacteria</taxon>
        <taxon>Hyphomicrobiales</taxon>
        <taxon>Rhizobiaceae</taxon>
        <taxon>Rhizobium/Agrobacterium group</taxon>
        <taxon>Rhizobium</taxon>
    </lineage>
</organism>
<protein>
    <submittedName>
        <fullName evidence="2">Universal stress protein</fullName>
    </submittedName>
</protein>
<dbReference type="AlphaFoldDB" id="A0A5Q0C500"/>
<gene>
    <name evidence="2" type="ORF">FZ934_00870</name>
</gene>
<reference evidence="2 3" key="1">
    <citation type="submission" date="2019-08" db="EMBL/GenBank/DDBJ databases">
        <title>Prosopis cineraria nodule microbiome.</title>
        <authorList>
            <person name="Ali R."/>
            <person name="Chaluvadi S.R."/>
            <person name="Wang X."/>
        </authorList>
    </citation>
    <scope>NUCLEOTIDE SEQUENCE [LARGE SCALE GENOMIC DNA]</scope>
    <source>
        <strain evidence="2 3">BG7</strain>
    </source>
</reference>
<feature type="domain" description="UspA" evidence="1">
    <location>
        <begin position="222"/>
        <end position="293"/>
    </location>
</feature>
<dbReference type="KEGG" id="rgr:FZ934_00870"/>
<dbReference type="CDD" id="cd00293">
    <property type="entry name" value="USP-like"/>
    <property type="match status" value="1"/>
</dbReference>
<name>A0A5Q0C500_9HYPH</name>
<accession>A0A5Q0C500</accession>
<proteinExistence type="predicted"/>
<evidence type="ECO:0000259" key="1">
    <source>
        <dbReference type="Pfam" id="PF00582"/>
    </source>
</evidence>
<dbReference type="SUPFAM" id="SSF52402">
    <property type="entry name" value="Adenine nucleotide alpha hydrolases-like"/>
    <property type="match status" value="1"/>
</dbReference>
<dbReference type="InterPro" id="IPR006016">
    <property type="entry name" value="UspA"/>
</dbReference>
<dbReference type="Gene3D" id="3.40.50.12370">
    <property type="match status" value="1"/>
</dbReference>